<comment type="subcellular location">
    <subcellularLocation>
        <location evidence="1">Membrane</location>
        <topology evidence="1">Multi-pass membrane protein</topology>
    </subcellularLocation>
</comment>
<evidence type="ECO:0000313" key="7">
    <source>
        <dbReference type="Proteomes" id="UP001595075"/>
    </source>
</evidence>
<name>A0ABR4CE65_9HELO</name>
<keyword evidence="4 5" id="KW-0472">Membrane</keyword>
<dbReference type="Proteomes" id="UP001595075">
    <property type="component" value="Unassembled WGS sequence"/>
</dbReference>
<keyword evidence="7" id="KW-1185">Reference proteome</keyword>
<gene>
    <name evidence="6" type="ORF">VTL71DRAFT_15842</name>
</gene>
<organism evidence="6 7">
    <name type="scientific">Oculimacula yallundae</name>
    <dbReference type="NCBI Taxonomy" id="86028"/>
    <lineage>
        <taxon>Eukaryota</taxon>
        <taxon>Fungi</taxon>
        <taxon>Dikarya</taxon>
        <taxon>Ascomycota</taxon>
        <taxon>Pezizomycotina</taxon>
        <taxon>Leotiomycetes</taxon>
        <taxon>Helotiales</taxon>
        <taxon>Ploettnerulaceae</taxon>
        <taxon>Oculimacula</taxon>
    </lineage>
</organism>
<keyword evidence="2 5" id="KW-0812">Transmembrane</keyword>
<protein>
    <submittedName>
        <fullName evidence="6">Uncharacterized protein</fullName>
    </submittedName>
</protein>
<evidence type="ECO:0000256" key="5">
    <source>
        <dbReference type="SAM" id="Phobius"/>
    </source>
</evidence>
<dbReference type="InterPro" id="IPR007568">
    <property type="entry name" value="RTA1"/>
</dbReference>
<keyword evidence="3 5" id="KW-1133">Transmembrane helix</keyword>
<dbReference type="PANTHER" id="PTHR31465">
    <property type="entry name" value="PROTEIN RTA1-RELATED"/>
    <property type="match status" value="1"/>
</dbReference>
<feature type="transmembrane region" description="Helical" evidence="5">
    <location>
        <begin position="123"/>
        <end position="144"/>
    </location>
</feature>
<feature type="transmembrane region" description="Helical" evidence="5">
    <location>
        <begin position="19"/>
        <end position="38"/>
    </location>
</feature>
<reference evidence="6 7" key="1">
    <citation type="journal article" date="2024" name="Commun. Biol.">
        <title>Comparative genomic analysis of thermophilic fungi reveals convergent evolutionary adaptations and gene losses.</title>
        <authorList>
            <person name="Steindorff A.S."/>
            <person name="Aguilar-Pontes M.V."/>
            <person name="Robinson A.J."/>
            <person name="Andreopoulos B."/>
            <person name="LaButti K."/>
            <person name="Kuo A."/>
            <person name="Mondo S."/>
            <person name="Riley R."/>
            <person name="Otillar R."/>
            <person name="Haridas S."/>
            <person name="Lipzen A."/>
            <person name="Grimwood J."/>
            <person name="Schmutz J."/>
            <person name="Clum A."/>
            <person name="Reid I.D."/>
            <person name="Moisan M.C."/>
            <person name="Butler G."/>
            <person name="Nguyen T.T.M."/>
            <person name="Dewar K."/>
            <person name="Conant G."/>
            <person name="Drula E."/>
            <person name="Henrissat B."/>
            <person name="Hansel C."/>
            <person name="Singer S."/>
            <person name="Hutchinson M.I."/>
            <person name="de Vries R.P."/>
            <person name="Natvig D.O."/>
            <person name="Powell A.J."/>
            <person name="Tsang A."/>
            <person name="Grigoriev I.V."/>
        </authorList>
    </citation>
    <scope>NUCLEOTIDE SEQUENCE [LARGE SCALE GENOMIC DNA]</scope>
    <source>
        <strain evidence="6 7">CBS 494.80</strain>
    </source>
</reference>
<evidence type="ECO:0000256" key="2">
    <source>
        <dbReference type="ARBA" id="ARBA00022692"/>
    </source>
</evidence>
<dbReference type="PANTHER" id="PTHR31465:SF1">
    <property type="entry name" value="PROTEIN RTA1-RELATED"/>
    <property type="match status" value="1"/>
</dbReference>
<comment type="caution">
    <text evidence="6">The sequence shown here is derived from an EMBL/GenBank/DDBJ whole genome shotgun (WGS) entry which is preliminary data.</text>
</comment>
<feature type="transmembrane region" description="Helical" evidence="5">
    <location>
        <begin position="156"/>
        <end position="179"/>
    </location>
</feature>
<dbReference type="Pfam" id="PF04479">
    <property type="entry name" value="RTA1"/>
    <property type="match status" value="1"/>
</dbReference>
<feature type="transmembrane region" description="Helical" evidence="5">
    <location>
        <begin position="234"/>
        <end position="254"/>
    </location>
</feature>
<feature type="transmembrane region" description="Helical" evidence="5">
    <location>
        <begin position="200"/>
        <end position="219"/>
    </location>
</feature>
<evidence type="ECO:0000256" key="1">
    <source>
        <dbReference type="ARBA" id="ARBA00004141"/>
    </source>
</evidence>
<dbReference type="EMBL" id="JAZHXI010000009">
    <property type="protein sequence ID" value="KAL2067746.1"/>
    <property type="molecule type" value="Genomic_DNA"/>
</dbReference>
<feature type="transmembrane region" description="Helical" evidence="5">
    <location>
        <begin position="81"/>
        <end position="103"/>
    </location>
</feature>
<sequence length="288" mass="32140">MADTDNADVYLLYRYNPSIAAAAVSCVLFALTTGMHIFQMHRSRAWFLIPLVVGGLFEVIGFAARAYSASEKAPNWGLGPYIIQSVLTLVAPALFAGSIYMILGRVILMTDGETYSIVRRKWLTKMFVFGDVFAFLLQASGAGLMSTASMTKTGEYIVVAGLLFQILFFSLFVLTSLIFHTRLNSSPTQPSLSVPWRKHLWALYISSALILIRSIFRVVEFLQGNAGYLFRHEVFMYVFDALLMFGVLVLFNVCHPGEIRAFLEEGKRRVSSGGSEVPLEEQVQMRGK</sequence>
<evidence type="ECO:0000313" key="6">
    <source>
        <dbReference type="EMBL" id="KAL2067746.1"/>
    </source>
</evidence>
<evidence type="ECO:0000256" key="3">
    <source>
        <dbReference type="ARBA" id="ARBA00022989"/>
    </source>
</evidence>
<evidence type="ECO:0000256" key="4">
    <source>
        <dbReference type="ARBA" id="ARBA00023136"/>
    </source>
</evidence>
<feature type="transmembrane region" description="Helical" evidence="5">
    <location>
        <begin position="45"/>
        <end position="69"/>
    </location>
</feature>
<accession>A0ABR4CE65</accession>
<proteinExistence type="predicted"/>